<protein>
    <submittedName>
        <fullName evidence="9">2-octaprenyl-6-methoxyphenol hydroxylase /2-octaprenyl-3-methyl-6-methoxy-1,4-benzoquinol hydroxylase</fullName>
    </submittedName>
</protein>
<evidence type="ECO:0000256" key="1">
    <source>
        <dbReference type="ARBA" id="ARBA00001974"/>
    </source>
</evidence>
<dbReference type="InterPro" id="IPR051205">
    <property type="entry name" value="UbiH/COQ6_monooxygenase"/>
</dbReference>
<dbReference type="AlphaFoldDB" id="A0A4R6UC22"/>
<sequence length="395" mass="43129">MTVQHYDLIIVGGGLTGLALARALRTTPLQILLVDSQPAPVAQAPHFDDRALALSEVSRQLLDALGIWSAISHDANPIGHIHVSDQGQFGRCALDAVELGFAAFGQVVELRMLGQALWQAISHQPRLTHVSHSNVTALSQQVDGVELVLAQSGQTQIVRGGVVLAADGGPSSLRVLAGLPVERFDYRQSALIANIETSEPHRDRAFERFTETGPLALLPLTRNRLSLVWTLSPGDAEAMQALSEPALIAKLQKAFGWRLGAIRRIGERTVFPLARVRSPLRRQGRLLLMGNAATMLHPIAGQGFNLALRDLMAFADWLQQQLKASADWQQPAALQTFIDSRLADSQHVQDVTHGLVQLFSNRHPLLTTTRALSLSLLDSFPRLKRFTAVQAMGFR</sequence>
<evidence type="ECO:0000313" key="10">
    <source>
        <dbReference type="Proteomes" id="UP000295375"/>
    </source>
</evidence>
<dbReference type="NCBIfam" id="TIGR01988">
    <property type="entry name" value="Ubi-OHases"/>
    <property type="match status" value="1"/>
</dbReference>
<accession>A0A4R6UC22</accession>
<feature type="domain" description="FAD-binding" evidence="8">
    <location>
        <begin position="7"/>
        <end position="346"/>
    </location>
</feature>
<dbReference type="InterPro" id="IPR002938">
    <property type="entry name" value="FAD-bd"/>
</dbReference>
<evidence type="ECO:0000259" key="8">
    <source>
        <dbReference type="Pfam" id="PF01494"/>
    </source>
</evidence>
<keyword evidence="5" id="KW-0274">FAD</keyword>
<dbReference type="EMBL" id="SNYM01000025">
    <property type="protein sequence ID" value="TDQ44218.1"/>
    <property type="molecule type" value="Genomic_DNA"/>
</dbReference>
<keyword evidence="10" id="KW-1185">Reference proteome</keyword>
<organism evidence="9 10">
    <name type="scientific">Permianibacter aggregans</name>
    <dbReference type="NCBI Taxonomy" id="1510150"/>
    <lineage>
        <taxon>Bacteria</taxon>
        <taxon>Pseudomonadati</taxon>
        <taxon>Pseudomonadota</taxon>
        <taxon>Gammaproteobacteria</taxon>
        <taxon>Pseudomonadales</taxon>
        <taxon>Pseudomonadaceae</taxon>
        <taxon>Permianibacter</taxon>
    </lineage>
</organism>
<dbReference type="Gene3D" id="3.50.50.60">
    <property type="entry name" value="FAD/NAD(P)-binding domain"/>
    <property type="match status" value="2"/>
</dbReference>
<evidence type="ECO:0000256" key="5">
    <source>
        <dbReference type="ARBA" id="ARBA00022827"/>
    </source>
</evidence>
<dbReference type="Proteomes" id="UP000295375">
    <property type="component" value="Unassembled WGS sequence"/>
</dbReference>
<dbReference type="InterPro" id="IPR010971">
    <property type="entry name" value="UbiH/COQ6"/>
</dbReference>
<dbReference type="InterPro" id="IPR036188">
    <property type="entry name" value="FAD/NAD-bd_sf"/>
</dbReference>
<comment type="similarity">
    <text evidence="3">Belongs to the UbiH/COQ6 family.</text>
</comment>
<dbReference type="PRINTS" id="PR00420">
    <property type="entry name" value="RNGMNOXGNASE"/>
</dbReference>
<dbReference type="Pfam" id="PF01494">
    <property type="entry name" value="FAD_binding_3"/>
    <property type="match status" value="1"/>
</dbReference>
<dbReference type="RefSeq" id="WP_133593298.1">
    <property type="nucleotide sequence ID" value="NZ_CP037953.1"/>
</dbReference>
<evidence type="ECO:0000256" key="6">
    <source>
        <dbReference type="ARBA" id="ARBA00023002"/>
    </source>
</evidence>
<dbReference type="NCBIfam" id="NF004356">
    <property type="entry name" value="PRK05732.1"/>
    <property type="match status" value="1"/>
</dbReference>
<dbReference type="GO" id="GO:0071949">
    <property type="term" value="F:FAD binding"/>
    <property type="evidence" value="ECO:0007669"/>
    <property type="project" value="InterPro"/>
</dbReference>
<reference evidence="9 10" key="1">
    <citation type="submission" date="2019-03" db="EMBL/GenBank/DDBJ databases">
        <title>Genomic Encyclopedia of Type Strains, Phase IV (KMG-IV): sequencing the most valuable type-strain genomes for metagenomic binning, comparative biology and taxonomic classification.</title>
        <authorList>
            <person name="Goeker M."/>
        </authorList>
    </citation>
    <scope>NUCLEOTIDE SEQUENCE [LARGE SCALE GENOMIC DNA]</scope>
    <source>
        <strain evidence="9 10">DSM 103792</strain>
    </source>
</reference>
<keyword evidence="4" id="KW-0285">Flavoprotein</keyword>
<keyword evidence="6" id="KW-0560">Oxidoreductase</keyword>
<dbReference type="PANTHER" id="PTHR43876:SF8">
    <property type="entry name" value="2-OCTAPRENYL-6-METHOXYPHENOL HYDROXYLASE"/>
    <property type="match status" value="1"/>
</dbReference>
<dbReference type="GO" id="GO:0008681">
    <property type="term" value="F:2-octaprenyl-6-methoxyphenol hydroxylase activity"/>
    <property type="evidence" value="ECO:0007669"/>
    <property type="project" value="TreeGrafter"/>
</dbReference>
<comment type="caution">
    <text evidence="9">The sequence shown here is derived from an EMBL/GenBank/DDBJ whole genome shotgun (WGS) entry which is preliminary data.</text>
</comment>
<dbReference type="SUPFAM" id="SSF51905">
    <property type="entry name" value="FAD/NAD(P)-binding domain"/>
    <property type="match status" value="1"/>
</dbReference>
<name>A0A4R6UC22_9GAMM</name>
<comment type="pathway">
    <text evidence="2">Cofactor biosynthesis; ubiquinone biosynthesis.</text>
</comment>
<evidence type="ECO:0000256" key="2">
    <source>
        <dbReference type="ARBA" id="ARBA00004749"/>
    </source>
</evidence>
<evidence type="ECO:0000256" key="7">
    <source>
        <dbReference type="ARBA" id="ARBA00023033"/>
    </source>
</evidence>
<dbReference type="UniPathway" id="UPA00232"/>
<evidence type="ECO:0000256" key="3">
    <source>
        <dbReference type="ARBA" id="ARBA00005349"/>
    </source>
</evidence>
<evidence type="ECO:0000256" key="4">
    <source>
        <dbReference type="ARBA" id="ARBA00022630"/>
    </source>
</evidence>
<proteinExistence type="inferred from homology"/>
<gene>
    <name evidence="9" type="ORF">EV696_12530</name>
</gene>
<keyword evidence="7" id="KW-0503">Monooxygenase</keyword>
<comment type="cofactor">
    <cofactor evidence="1">
        <name>FAD</name>
        <dbReference type="ChEBI" id="CHEBI:57692"/>
    </cofactor>
</comment>
<dbReference type="GO" id="GO:0006744">
    <property type="term" value="P:ubiquinone biosynthetic process"/>
    <property type="evidence" value="ECO:0007669"/>
    <property type="project" value="UniProtKB-UniPathway"/>
</dbReference>
<evidence type="ECO:0000313" key="9">
    <source>
        <dbReference type="EMBL" id="TDQ44218.1"/>
    </source>
</evidence>
<dbReference type="PANTHER" id="PTHR43876">
    <property type="entry name" value="UBIQUINONE BIOSYNTHESIS MONOOXYGENASE COQ6, MITOCHONDRIAL"/>
    <property type="match status" value="1"/>
</dbReference>
<dbReference type="OrthoDB" id="9769565at2"/>